<accession>A0ACB9SU15</accession>
<evidence type="ECO:0000313" key="2">
    <source>
        <dbReference type="Proteomes" id="UP001056778"/>
    </source>
</evidence>
<evidence type="ECO:0000313" key="1">
    <source>
        <dbReference type="EMBL" id="KAI4457337.1"/>
    </source>
</evidence>
<reference evidence="1" key="1">
    <citation type="submission" date="2022-04" db="EMBL/GenBank/DDBJ databases">
        <title>Chromosome-scale genome assembly of Holotrichia oblita Faldermann.</title>
        <authorList>
            <person name="Rongchong L."/>
        </authorList>
    </citation>
    <scope>NUCLEOTIDE SEQUENCE</scope>
    <source>
        <strain evidence="1">81SQS9</strain>
    </source>
</reference>
<name>A0ACB9SU15_HOLOL</name>
<comment type="caution">
    <text evidence="1">The sequence shown here is derived from an EMBL/GenBank/DDBJ whole genome shotgun (WGS) entry which is preliminary data.</text>
</comment>
<dbReference type="EMBL" id="CM043021">
    <property type="protein sequence ID" value="KAI4457337.1"/>
    <property type="molecule type" value="Genomic_DNA"/>
</dbReference>
<dbReference type="Proteomes" id="UP001056778">
    <property type="component" value="Chromosome 7"/>
</dbReference>
<keyword evidence="2" id="KW-1185">Reference proteome</keyword>
<sequence length="356" mass="39445">MLSLIFLTSVLFMNGIHTQDVVTDPDFDTDVRIARLMSHHPCRLDRDCLPHSFCIGNDATNTGFCRCEDGWIISRNRTTYECLWPAETVNSTCTRDLECTYTLGNPSACVEGFCQCNEGAHLASNNQCYTISSEYDYKKNCLRVVESNFDLLGPGEICNVDFNCLLSDGSIGTCHIGRCRCPPRHHHTSDGRCVPTSRLGENCTTDDNCRHTFANCIGVCRCLPGYVISENGWRCLQAATEFTDTCDELAQCSTYLSGSFCQNNTCTCNPGSHPLGPRCWRSAIVGGRCDDRRNCYMHSGADDAVAVDCVDGRCRCNEGFENVRGVCSAPGGATVNKMYFIYVILANVLSIFVWIR</sequence>
<gene>
    <name evidence="1" type="ORF">MML48_7g00010073</name>
</gene>
<organism evidence="1 2">
    <name type="scientific">Holotrichia oblita</name>
    <name type="common">Chafer beetle</name>
    <dbReference type="NCBI Taxonomy" id="644536"/>
    <lineage>
        <taxon>Eukaryota</taxon>
        <taxon>Metazoa</taxon>
        <taxon>Ecdysozoa</taxon>
        <taxon>Arthropoda</taxon>
        <taxon>Hexapoda</taxon>
        <taxon>Insecta</taxon>
        <taxon>Pterygota</taxon>
        <taxon>Neoptera</taxon>
        <taxon>Endopterygota</taxon>
        <taxon>Coleoptera</taxon>
        <taxon>Polyphaga</taxon>
        <taxon>Scarabaeiformia</taxon>
        <taxon>Scarabaeidae</taxon>
        <taxon>Melolonthinae</taxon>
        <taxon>Holotrichia</taxon>
    </lineage>
</organism>
<proteinExistence type="predicted"/>
<protein>
    <submittedName>
        <fullName evidence="1">Ecdysone-inducible e1 isoform a</fullName>
    </submittedName>
</protein>